<reference evidence="2 3" key="1">
    <citation type="journal article" date="2012" name="BMC Genomics">
        <title>Comparative genomics of the white-rot fungi, Phanerochaete carnosa and P. chrysosporium, to elucidate the genetic basis of the distinct wood types they colonize.</title>
        <authorList>
            <person name="Suzuki H."/>
            <person name="MacDonald J."/>
            <person name="Syed K."/>
            <person name="Salamov A."/>
            <person name="Hori C."/>
            <person name="Aerts A."/>
            <person name="Henrissat B."/>
            <person name="Wiebenga A."/>
            <person name="vanKuyk P.A."/>
            <person name="Barry K."/>
            <person name="Lindquist E."/>
            <person name="LaButti K."/>
            <person name="Lapidus A."/>
            <person name="Lucas S."/>
            <person name="Coutinho P."/>
            <person name="Gong Y."/>
            <person name="Samejima M."/>
            <person name="Mahadevan R."/>
            <person name="Abou-Zaid M."/>
            <person name="de Vries R.P."/>
            <person name="Igarashi K."/>
            <person name="Yadav J.S."/>
            <person name="Grigoriev I.V."/>
            <person name="Master E.R."/>
        </authorList>
    </citation>
    <scope>NUCLEOTIDE SEQUENCE [LARGE SCALE GENOMIC DNA]</scope>
    <source>
        <strain evidence="2 3">HHB-10118-sp</strain>
    </source>
</reference>
<evidence type="ECO:0000313" key="2">
    <source>
        <dbReference type="EMBL" id="EKM48759.1"/>
    </source>
</evidence>
<proteinExistence type="predicted"/>
<dbReference type="GeneID" id="18911877"/>
<accession>K5VQ93</accession>
<dbReference type="Proteomes" id="UP000008370">
    <property type="component" value="Unassembled WGS sequence"/>
</dbReference>
<name>K5VQ93_PHACS</name>
<evidence type="ECO:0000313" key="3">
    <source>
        <dbReference type="Proteomes" id="UP000008370"/>
    </source>
</evidence>
<protein>
    <submittedName>
        <fullName evidence="2">Uncharacterized protein</fullName>
    </submittedName>
</protein>
<dbReference type="HOGENOM" id="CLU_1644302_0_0_1"/>
<dbReference type="KEGG" id="pco:PHACADRAFT_202432"/>
<dbReference type="AlphaFoldDB" id="K5VQ93"/>
<sequence>MDNTMGEPDEQTKRYIDLMIKLFSHEHIASSPASTSTSCLHIILDLPLLLDNPGRDYAAQWTETEENEGDYTGKHTHAMMWSERIQNMSLEGVGMGADVGELPPLQLLLARHQVSEASQNEPANISNSPVASPVLPEQSATPASERLHKPLALLSILKPEA</sequence>
<keyword evidence="3" id="KW-1185">Reference proteome</keyword>
<dbReference type="InParanoid" id="K5VQ93"/>
<dbReference type="EMBL" id="JH930755">
    <property type="protein sequence ID" value="EKM48759.1"/>
    <property type="molecule type" value="Genomic_DNA"/>
</dbReference>
<feature type="region of interest" description="Disordered" evidence="1">
    <location>
        <begin position="118"/>
        <end position="144"/>
    </location>
</feature>
<gene>
    <name evidence="2" type="ORF">PHACADRAFT_202432</name>
</gene>
<organism evidence="2 3">
    <name type="scientific">Phanerochaete carnosa (strain HHB-10118-sp)</name>
    <name type="common">White-rot fungus</name>
    <name type="synonym">Peniophora carnosa</name>
    <dbReference type="NCBI Taxonomy" id="650164"/>
    <lineage>
        <taxon>Eukaryota</taxon>
        <taxon>Fungi</taxon>
        <taxon>Dikarya</taxon>
        <taxon>Basidiomycota</taxon>
        <taxon>Agaricomycotina</taxon>
        <taxon>Agaricomycetes</taxon>
        <taxon>Polyporales</taxon>
        <taxon>Phanerochaetaceae</taxon>
        <taxon>Phanerochaete</taxon>
    </lineage>
</organism>
<dbReference type="RefSeq" id="XP_007402689.1">
    <property type="nucleotide sequence ID" value="XM_007402627.1"/>
</dbReference>
<feature type="compositionally biased region" description="Polar residues" evidence="1">
    <location>
        <begin position="118"/>
        <end position="130"/>
    </location>
</feature>
<evidence type="ECO:0000256" key="1">
    <source>
        <dbReference type="SAM" id="MobiDB-lite"/>
    </source>
</evidence>